<gene>
    <name evidence="2" type="ORF">M9Y10_022492</name>
</gene>
<proteinExistence type="predicted"/>
<reference evidence="2 3" key="1">
    <citation type="submission" date="2024-04" db="EMBL/GenBank/DDBJ databases">
        <title>Tritrichomonas musculus Genome.</title>
        <authorList>
            <person name="Alves-Ferreira E."/>
            <person name="Grigg M."/>
            <person name="Lorenzi H."/>
            <person name="Galac M."/>
        </authorList>
    </citation>
    <scope>NUCLEOTIDE SEQUENCE [LARGE SCALE GENOMIC DNA]</scope>
    <source>
        <strain evidence="2 3">EAF2021</strain>
    </source>
</reference>
<evidence type="ECO:0000313" key="2">
    <source>
        <dbReference type="EMBL" id="KAK8894060.1"/>
    </source>
</evidence>
<accession>A0ABR2KSE7</accession>
<dbReference type="SUPFAM" id="SSF50978">
    <property type="entry name" value="WD40 repeat-like"/>
    <property type="match status" value="1"/>
</dbReference>
<keyword evidence="3" id="KW-1185">Reference proteome</keyword>
<evidence type="ECO:0000313" key="3">
    <source>
        <dbReference type="Proteomes" id="UP001470230"/>
    </source>
</evidence>
<sequence>MRAFVGDILGKCRIIDIWNDSTIKRFGGNSQQEPDRDWACCAMTLYSNSEVCVIHKNGIASFFNIDSQSRSCVVHLNEAKNGFCVSHHNDQFIACYSGKCCTFNKKSQISEFETVENPSCATICEDLAAYGRLNDRTLIYDINKGEQNWTSNKPPLDELGLEVSDDDRSLLFFDKNTLFVGQNDSIVVVYDTRAGSDPIIKQKVFNEFPITAICKLQGNLIAFGDTVGSLTIMDLQSPEESIQKKSLVGRNGYTGSPAGIVSIQNHPTLPYLSILSYDRVIRMYNYEKKLNATPKAAFVKTKSDCFVMLDDQPQEEPNSDDEAWAQLSENNDSIWEDFHILPQAKKPQKEDQEPDTEE</sequence>
<dbReference type="EMBL" id="JAPFFF010000003">
    <property type="protein sequence ID" value="KAK8894060.1"/>
    <property type="molecule type" value="Genomic_DNA"/>
</dbReference>
<feature type="region of interest" description="Disordered" evidence="1">
    <location>
        <begin position="336"/>
        <end position="358"/>
    </location>
</feature>
<protein>
    <submittedName>
        <fullName evidence="2">Uncharacterized protein</fullName>
    </submittedName>
</protein>
<dbReference type="PANTHER" id="PTHR16038:SF4">
    <property type="entry name" value="WD REPEAT-CONTAINING PROTEIN 74"/>
    <property type="match status" value="1"/>
</dbReference>
<evidence type="ECO:0000256" key="1">
    <source>
        <dbReference type="SAM" id="MobiDB-lite"/>
    </source>
</evidence>
<name>A0ABR2KSE7_9EUKA</name>
<dbReference type="InterPro" id="IPR015943">
    <property type="entry name" value="WD40/YVTN_repeat-like_dom_sf"/>
</dbReference>
<dbReference type="InterPro" id="IPR037379">
    <property type="entry name" value="WDR74/Nsa1"/>
</dbReference>
<organism evidence="2 3">
    <name type="scientific">Tritrichomonas musculus</name>
    <dbReference type="NCBI Taxonomy" id="1915356"/>
    <lineage>
        <taxon>Eukaryota</taxon>
        <taxon>Metamonada</taxon>
        <taxon>Parabasalia</taxon>
        <taxon>Tritrichomonadida</taxon>
        <taxon>Tritrichomonadidae</taxon>
        <taxon>Tritrichomonas</taxon>
    </lineage>
</organism>
<comment type="caution">
    <text evidence="2">The sequence shown here is derived from an EMBL/GenBank/DDBJ whole genome shotgun (WGS) entry which is preliminary data.</text>
</comment>
<dbReference type="InterPro" id="IPR036322">
    <property type="entry name" value="WD40_repeat_dom_sf"/>
</dbReference>
<dbReference type="Gene3D" id="2.130.10.10">
    <property type="entry name" value="YVTN repeat-like/Quinoprotein amine dehydrogenase"/>
    <property type="match status" value="1"/>
</dbReference>
<dbReference type="Proteomes" id="UP001470230">
    <property type="component" value="Unassembled WGS sequence"/>
</dbReference>
<dbReference type="PANTHER" id="PTHR16038">
    <property type="entry name" value="NOP SEVEN ASSOCIATED PROTEIN 1"/>
    <property type="match status" value="1"/>
</dbReference>